<gene>
    <name evidence="2" type="ORF">H9X80_03540</name>
</gene>
<protein>
    <recommendedName>
        <fullName evidence="4">LytR family transcriptional regulator</fullName>
    </recommendedName>
</protein>
<feature type="transmembrane region" description="Helical" evidence="1">
    <location>
        <begin position="21"/>
        <end position="43"/>
    </location>
</feature>
<reference evidence="2 3" key="1">
    <citation type="journal article" date="2021" name="Sci. Rep.">
        <title>The distribution of antibiotic resistance genes in chicken gut microbiota commensals.</title>
        <authorList>
            <person name="Juricova H."/>
            <person name="Matiasovicova J."/>
            <person name="Kubasova T."/>
            <person name="Cejkova D."/>
            <person name="Rychlik I."/>
        </authorList>
    </citation>
    <scope>NUCLEOTIDE SEQUENCE [LARGE SCALE GENOMIC DNA]</scope>
    <source>
        <strain evidence="2 3">An794</strain>
    </source>
</reference>
<dbReference type="EMBL" id="JACSNQ010000004">
    <property type="protein sequence ID" value="MBM6774618.1"/>
    <property type="molecule type" value="Genomic_DNA"/>
</dbReference>
<name>A0ABS2F242_9ACTN</name>
<proteinExistence type="predicted"/>
<dbReference type="RefSeq" id="WP_204792974.1">
    <property type="nucleotide sequence ID" value="NZ_JACSNQ010000004.1"/>
</dbReference>
<organism evidence="2 3">
    <name type="scientific">Olsenella profusa</name>
    <dbReference type="NCBI Taxonomy" id="138595"/>
    <lineage>
        <taxon>Bacteria</taxon>
        <taxon>Bacillati</taxon>
        <taxon>Actinomycetota</taxon>
        <taxon>Coriobacteriia</taxon>
        <taxon>Coriobacteriales</taxon>
        <taxon>Atopobiaceae</taxon>
        <taxon>Olsenella</taxon>
    </lineage>
</organism>
<keyword evidence="1" id="KW-1133">Transmembrane helix</keyword>
<keyword evidence="1" id="KW-0472">Membrane</keyword>
<keyword evidence="3" id="KW-1185">Reference proteome</keyword>
<sequence length="261" mass="26086">MARKRERFDRTDVPKVGPYTNVIGAIVCVVVLVAVAVVVALVWNRVSLESHLGDRGLSDALEGQASAVVPDGGYTASTDDVACTLLLTADSLDATGATLTSAQILSVNSTQGTATLVTVPVEVSLTAGDATTTLGELFSSQGYAACVAPLASAANVSFSHVIVTTGDVIDSAASLAGTDPGSLVRSASDLLSRMRTDLDAAGLLSLAETLSGIGVSNLATADAPLAAGTATDEAGNVVETGTQVLDSTQLDVALGTLVPAA</sequence>
<evidence type="ECO:0000256" key="1">
    <source>
        <dbReference type="SAM" id="Phobius"/>
    </source>
</evidence>
<evidence type="ECO:0000313" key="3">
    <source>
        <dbReference type="Proteomes" id="UP000712527"/>
    </source>
</evidence>
<keyword evidence="1" id="KW-0812">Transmembrane</keyword>
<dbReference type="Proteomes" id="UP000712527">
    <property type="component" value="Unassembled WGS sequence"/>
</dbReference>
<evidence type="ECO:0008006" key="4">
    <source>
        <dbReference type="Google" id="ProtNLM"/>
    </source>
</evidence>
<accession>A0ABS2F242</accession>
<comment type="caution">
    <text evidence="2">The sequence shown here is derived from an EMBL/GenBank/DDBJ whole genome shotgun (WGS) entry which is preliminary data.</text>
</comment>
<evidence type="ECO:0000313" key="2">
    <source>
        <dbReference type="EMBL" id="MBM6774618.1"/>
    </source>
</evidence>